<feature type="region of interest" description="Disordered" evidence="1">
    <location>
        <begin position="169"/>
        <end position="189"/>
    </location>
</feature>
<organism evidence="2 3">
    <name type="scientific">Ostreobium quekettii</name>
    <dbReference type="NCBI Taxonomy" id="121088"/>
    <lineage>
        <taxon>Eukaryota</taxon>
        <taxon>Viridiplantae</taxon>
        <taxon>Chlorophyta</taxon>
        <taxon>core chlorophytes</taxon>
        <taxon>Ulvophyceae</taxon>
        <taxon>TCBD clade</taxon>
        <taxon>Bryopsidales</taxon>
        <taxon>Ostreobineae</taxon>
        <taxon>Ostreobiaceae</taxon>
        <taxon>Ostreobium</taxon>
    </lineage>
</organism>
<evidence type="ECO:0000313" key="2">
    <source>
        <dbReference type="EMBL" id="CAD7703743.1"/>
    </source>
</evidence>
<feature type="region of interest" description="Disordered" evidence="1">
    <location>
        <begin position="234"/>
        <end position="259"/>
    </location>
</feature>
<accession>A0A8S1J7S6</accession>
<proteinExistence type="predicted"/>
<feature type="region of interest" description="Disordered" evidence="1">
    <location>
        <begin position="680"/>
        <end position="753"/>
    </location>
</feature>
<keyword evidence="3" id="KW-1185">Reference proteome</keyword>
<feature type="region of interest" description="Disordered" evidence="1">
    <location>
        <begin position="777"/>
        <end position="807"/>
    </location>
</feature>
<dbReference type="Proteomes" id="UP000708148">
    <property type="component" value="Unassembled WGS sequence"/>
</dbReference>
<feature type="compositionally biased region" description="Basic residues" evidence="1">
    <location>
        <begin position="798"/>
        <end position="807"/>
    </location>
</feature>
<reference evidence="2" key="1">
    <citation type="submission" date="2020-12" db="EMBL/GenBank/DDBJ databases">
        <authorList>
            <person name="Iha C."/>
        </authorList>
    </citation>
    <scope>NUCLEOTIDE SEQUENCE</scope>
</reference>
<feature type="region of interest" description="Disordered" evidence="1">
    <location>
        <begin position="530"/>
        <end position="575"/>
    </location>
</feature>
<dbReference type="EMBL" id="CAJHUC010002387">
    <property type="protein sequence ID" value="CAD7703743.1"/>
    <property type="molecule type" value="Genomic_DNA"/>
</dbReference>
<dbReference type="AlphaFoldDB" id="A0A8S1J7S6"/>
<gene>
    <name evidence="2" type="ORF">OSTQU699_LOCUS9099</name>
</gene>
<protein>
    <recommendedName>
        <fullName evidence="4">Tudor domain-containing protein</fullName>
    </recommendedName>
</protein>
<sequence length="807" mass="82557">MGGLEATEVPGLQVQSRKDGSWRDANLLLTHIVVTPTGVVLRVGLGERALDYELVELGEMRKRLQCTPRTASEADVDHLKAGQRVLGCLQPQGPDRKWYDCEVLKTAVTDGGAAAEVLVRWDGTEGRGVVSGWLSLGQRSLKIPMLEDVSQHPKFKEWVGMLERHSEKSQQRVCEGRHPQGTGLENEPPAAAVVTQPGTRTDPIVVDLTASPTTTASHASDRVELVADPRIGEVAGPKANGAQGPAPRSPGPPGGTQGPLCALRNGHPTALAARPVREASPIGQGGAECQSAGGLGAVDLGNGAGGGFVVGAEGIANPEGDGGLSCTERMLDDSDGEDQAAARGVAGGSAPFGAVGVAHSLSVPGAQAGGRQVGIGTPARGYPDLGPAAHAGMAYGPPGPALQVAGLRPPGLASLPPVVGVSAPQVGPGARPAYLSVPGGRYHGGLDPLVVPWRPDAVPRAQPGGPVWGSAPRHYLPIGAQVPIGGHWPGTVSGMGPESHELMAGPGSHGSMPGMGTLGGVVVHQPRGAPQSLLTDERLTDLDGPLAGSDRRRSDLGPPGPRIGQRRLTHAGREGTDARAATVDLYCDECALEEPQHGARVAGPGGPPPPPFVVAPFASFAPAAKSHLRSLQPMYGAGPRDKVAGLVNSAVNKKSNPLNKGQTASDFRAAALARVPALSSLPGAVGHGSRGPEASGPGGPGRAGPQGPETASVDPDLKSQTASRARGQSWERRAGREAASKVEADWGDEEDGEFSAEGLSRLGILYLAACCFADAGPGPGPEQFRAARKVPGGGENVKRRKLSWQDI</sequence>
<evidence type="ECO:0000256" key="1">
    <source>
        <dbReference type="SAM" id="MobiDB-lite"/>
    </source>
</evidence>
<feature type="compositionally biased region" description="Basic and acidic residues" evidence="1">
    <location>
        <begin position="729"/>
        <end position="744"/>
    </location>
</feature>
<comment type="caution">
    <text evidence="2">The sequence shown here is derived from an EMBL/GenBank/DDBJ whole genome shotgun (WGS) entry which is preliminary data.</text>
</comment>
<feature type="compositionally biased region" description="Basic and acidic residues" evidence="1">
    <location>
        <begin position="169"/>
        <end position="178"/>
    </location>
</feature>
<evidence type="ECO:0000313" key="3">
    <source>
        <dbReference type="Proteomes" id="UP000708148"/>
    </source>
</evidence>
<name>A0A8S1J7S6_9CHLO</name>
<evidence type="ECO:0008006" key="4">
    <source>
        <dbReference type="Google" id="ProtNLM"/>
    </source>
</evidence>